<reference evidence="2" key="1">
    <citation type="journal article" date="2019" name="Int. J. Syst. Evol. Microbiol.">
        <title>The Global Catalogue of Microorganisms (GCM) 10K type strain sequencing project: providing services to taxonomists for standard genome sequencing and annotation.</title>
        <authorList>
            <consortium name="The Broad Institute Genomics Platform"/>
            <consortium name="The Broad Institute Genome Sequencing Center for Infectious Disease"/>
            <person name="Wu L."/>
            <person name="Ma J."/>
        </authorList>
    </citation>
    <scope>NUCLEOTIDE SEQUENCE [LARGE SCALE GENOMIC DNA]</scope>
    <source>
        <strain evidence="2">JCM 18283</strain>
    </source>
</reference>
<evidence type="ECO:0000313" key="1">
    <source>
        <dbReference type="EMBL" id="GAA4928778.1"/>
    </source>
</evidence>
<gene>
    <name evidence="1" type="ORF">GCM10023313_36830</name>
</gene>
<comment type="caution">
    <text evidence="1">The sequence shown here is derived from an EMBL/GenBank/DDBJ whole genome shotgun (WGS) entry which is preliminary data.</text>
</comment>
<evidence type="ECO:0000313" key="2">
    <source>
        <dbReference type="Proteomes" id="UP001501436"/>
    </source>
</evidence>
<organism evidence="1 2">
    <name type="scientific">Mucilaginibacter defluvii</name>
    <dbReference type="NCBI Taxonomy" id="1196019"/>
    <lineage>
        <taxon>Bacteria</taxon>
        <taxon>Pseudomonadati</taxon>
        <taxon>Bacteroidota</taxon>
        <taxon>Sphingobacteriia</taxon>
        <taxon>Sphingobacteriales</taxon>
        <taxon>Sphingobacteriaceae</taxon>
        <taxon>Mucilaginibacter</taxon>
    </lineage>
</organism>
<dbReference type="EMBL" id="BAABJI010000004">
    <property type="protein sequence ID" value="GAA4928778.1"/>
    <property type="molecule type" value="Genomic_DNA"/>
</dbReference>
<proteinExistence type="predicted"/>
<dbReference type="Proteomes" id="UP001501436">
    <property type="component" value="Unassembled WGS sequence"/>
</dbReference>
<protein>
    <submittedName>
        <fullName evidence="1">Uncharacterized protein</fullName>
    </submittedName>
</protein>
<name>A0ABP9G6R2_9SPHI</name>
<sequence length="188" mass="21256">MLKFVKVRVEDTAAYRYLYNEDIFLLNSEKHLFNGEPLTIEPENTKAQYEPEAETLAQTVKASPIPYLGQNKKSLLVLTHYTDFSFIAPDHQAALEATLKRKDYTIDDIAIVNTAGSDGMTLSALREQLNPSKLLVLGNQAAMAELSELTFNQPQQFNNLPVLITFAFGEMMTSNENKKAFWEQAKNF</sequence>
<accession>A0ABP9G6R2</accession>
<keyword evidence="2" id="KW-1185">Reference proteome</keyword>